<dbReference type="PANTHER" id="PTHR32089">
    <property type="entry name" value="METHYL-ACCEPTING CHEMOTAXIS PROTEIN MCPB"/>
    <property type="match status" value="1"/>
</dbReference>
<feature type="transmembrane region" description="Helical" evidence="5">
    <location>
        <begin position="12"/>
        <end position="33"/>
    </location>
</feature>
<dbReference type="InterPro" id="IPR024478">
    <property type="entry name" value="HlyB_4HB_MCP"/>
</dbReference>
<dbReference type="CDD" id="cd11386">
    <property type="entry name" value="MCP_signal"/>
    <property type="match status" value="1"/>
</dbReference>
<dbReference type="PROSITE" id="PS50111">
    <property type="entry name" value="CHEMOTAXIS_TRANSDUC_2"/>
    <property type="match status" value="1"/>
</dbReference>
<evidence type="ECO:0000256" key="3">
    <source>
        <dbReference type="ARBA" id="ARBA00029447"/>
    </source>
</evidence>
<name>A0A847QZU0_9GAMM</name>
<proteinExistence type="inferred from homology"/>
<dbReference type="SUPFAM" id="SSF58104">
    <property type="entry name" value="Methyl-accepting chemotaxis protein (MCP) signaling domain"/>
    <property type="match status" value="1"/>
</dbReference>
<keyword evidence="5" id="KW-1133">Transmembrane helix</keyword>
<dbReference type="Gene3D" id="1.10.287.950">
    <property type="entry name" value="Methyl-accepting chemotaxis protein"/>
    <property type="match status" value="1"/>
</dbReference>
<keyword evidence="2 4" id="KW-0807">Transducer</keyword>
<dbReference type="FunFam" id="1.10.287.950:FF:000001">
    <property type="entry name" value="Methyl-accepting chemotaxis sensory transducer"/>
    <property type="match status" value="1"/>
</dbReference>
<dbReference type="CDD" id="cd06225">
    <property type="entry name" value="HAMP"/>
    <property type="match status" value="1"/>
</dbReference>
<dbReference type="InterPro" id="IPR003660">
    <property type="entry name" value="HAMP_dom"/>
</dbReference>
<dbReference type="Pfam" id="PF00015">
    <property type="entry name" value="MCPsignal"/>
    <property type="match status" value="1"/>
</dbReference>
<accession>A0A847QZU0</accession>
<dbReference type="GO" id="GO:0004888">
    <property type="term" value="F:transmembrane signaling receptor activity"/>
    <property type="evidence" value="ECO:0007669"/>
    <property type="project" value="InterPro"/>
</dbReference>
<dbReference type="SMART" id="SM00283">
    <property type="entry name" value="MA"/>
    <property type="match status" value="1"/>
</dbReference>
<evidence type="ECO:0000256" key="1">
    <source>
        <dbReference type="ARBA" id="ARBA00004370"/>
    </source>
</evidence>
<comment type="subcellular location">
    <subcellularLocation>
        <location evidence="1">Membrane</location>
    </subcellularLocation>
</comment>
<dbReference type="PANTHER" id="PTHR32089:SF120">
    <property type="entry name" value="METHYL-ACCEPTING CHEMOTAXIS PROTEIN TLPQ"/>
    <property type="match status" value="1"/>
</dbReference>
<comment type="similarity">
    <text evidence="3">Belongs to the methyl-accepting chemotaxis (MCP) protein family.</text>
</comment>
<protein>
    <submittedName>
        <fullName evidence="8">Methyl-accepting chemotaxis protein</fullName>
    </submittedName>
</protein>
<sequence>MIRNIKLGMRSALAFGVLGVITLFMGGFSVYQLDALNDVTEVLTKHRMPALNTAAQLRRDVLQVRVLVGDLSDAETSKDVQDIVNRINVVNKVYQKNSGIMASLARSDNAKAIFANVKTSHQTFLERLPELYRLIGAEGVDNRAAVNYRRDTVVPVVDALLEELNKLSAYQLTRAEDTNIDATEAYLDSRHALIAISAITIVLLVLIAIFYSRSLLLPIRQAVDMAKSIANGDLTVSFKDPHKDEAAEMLNTLEAMKTQLHNTISLIGDSSSQLASTSEELSVVTNQSTQVVTQQSGQLEQAATAVTELTTAIEEVARSANSTSENAEEADEKTQLGQMKVNETIKTIELLATEIEQSVQHVSTLAASVKNIGSVLDVIRGIADQTNLLALNAAIEAARAGETGRGFAVVADEVRALAHRTQSSTLEIEQLIQSVQDQTSRTVSNMQSSNQRAVATLSVANEAGATFIEITKLISQINDQNLTIASAAEQQAMVAREVDKNLLDIRDLSMQTAAGANQTSASSNELAGLAENLNKLVMKFKL</sequence>
<evidence type="ECO:0000256" key="4">
    <source>
        <dbReference type="PROSITE-ProRule" id="PRU00284"/>
    </source>
</evidence>
<feature type="domain" description="Methyl-accepting transducer" evidence="6">
    <location>
        <begin position="270"/>
        <end position="506"/>
    </location>
</feature>
<gene>
    <name evidence="8" type="ORF">HGG82_03200</name>
</gene>
<feature type="transmembrane region" description="Helical" evidence="5">
    <location>
        <begin position="192"/>
        <end position="211"/>
    </location>
</feature>
<dbReference type="InterPro" id="IPR004089">
    <property type="entry name" value="MCPsignal_dom"/>
</dbReference>
<dbReference type="InterPro" id="IPR004090">
    <property type="entry name" value="Chemotax_Me-accpt_rcpt"/>
</dbReference>
<keyword evidence="5" id="KW-0472">Membrane</keyword>
<dbReference type="PRINTS" id="PR00260">
    <property type="entry name" value="CHEMTRNSDUCR"/>
</dbReference>
<organism evidence="8 9">
    <name type="scientific">Marinomonas profundi</name>
    <dbReference type="NCBI Taxonomy" id="2726122"/>
    <lineage>
        <taxon>Bacteria</taxon>
        <taxon>Pseudomonadati</taxon>
        <taxon>Pseudomonadota</taxon>
        <taxon>Gammaproteobacteria</taxon>
        <taxon>Oceanospirillales</taxon>
        <taxon>Oceanospirillaceae</taxon>
        <taxon>Marinomonas</taxon>
    </lineage>
</organism>
<evidence type="ECO:0000259" key="6">
    <source>
        <dbReference type="PROSITE" id="PS50111"/>
    </source>
</evidence>
<dbReference type="GO" id="GO:0006935">
    <property type="term" value="P:chemotaxis"/>
    <property type="evidence" value="ECO:0007669"/>
    <property type="project" value="InterPro"/>
</dbReference>
<dbReference type="Proteomes" id="UP000586067">
    <property type="component" value="Unassembled WGS sequence"/>
</dbReference>
<feature type="domain" description="HAMP" evidence="7">
    <location>
        <begin position="213"/>
        <end position="265"/>
    </location>
</feature>
<dbReference type="SMART" id="SM00304">
    <property type="entry name" value="HAMP"/>
    <property type="match status" value="2"/>
</dbReference>
<dbReference type="GO" id="GO:0016020">
    <property type="term" value="C:membrane"/>
    <property type="evidence" value="ECO:0007669"/>
    <property type="project" value="UniProtKB-SubCell"/>
</dbReference>
<dbReference type="Pfam" id="PF00672">
    <property type="entry name" value="HAMP"/>
    <property type="match status" value="1"/>
</dbReference>
<dbReference type="AlphaFoldDB" id="A0A847QZU0"/>
<evidence type="ECO:0000256" key="5">
    <source>
        <dbReference type="SAM" id="Phobius"/>
    </source>
</evidence>
<keyword evidence="5" id="KW-0812">Transmembrane</keyword>
<dbReference type="RefSeq" id="WP_168822732.1">
    <property type="nucleotide sequence ID" value="NZ_CP073013.1"/>
</dbReference>
<evidence type="ECO:0000256" key="2">
    <source>
        <dbReference type="ARBA" id="ARBA00023224"/>
    </source>
</evidence>
<evidence type="ECO:0000259" key="7">
    <source>
        <dbReference type="PROSITE" id="PS50885"/>
    </source>
</evidence>
<reference evidence="8 9" key="1">
    <citation type="submission" date="2020-04" db="EMBL/GenBank/DDBJ databases">
        <title>Marinomonas sp. M1K-6 isolated from the deep seawater of the Mariana Trench.</title>
        <authorList>
            <person name="Li Y."/>
        </authorList>
    </citation>
    <scope>NUCLEOTIDE SEQUENCE [LARGE SCALE GENOMIC DNA]</scope>
    <source>
        <strain evidence="8 9">M1K-6</strain>
    </source>
</reference>
<keyword evidence="9" id="KW-1185">Reference proteome</keyword>
<dbReference type="PROSITE" id="PS50885">
    <property type="entry name" value="HAMP"/>
    <property type="match status" value="1"/>
</dbReference>
<comment type="caution">
    <text evidence="8">The sequence shown here is derived from an EMBL/GenBank/DDBJ whole genome shotgun (WGS) entry which is preliminary data.</text>
</comment>
<dbReference type="GO" id="GO:0007165">
    <property type="term" value="P:signal transduction"/>
    <property type="evidence" value="ECO:0007669"/>
    <property type="project" value="UniProtKB-KW"/>
</dbReference>
<evidence type="ECO:0000313" key="8">
    <source>
        <dbReference type="EMBL" id="NLQ16631.1"/>
    </source>
</evidence>
<dbReference type="EMBL" id="JABAEK010000002">
    <property type="protein sequence ID" value="NLQ16631.1"/>
    <property type="molecule type" value="Genomic_DNA"/>
</dbReference>
<evidence type="ECO:0000313" key="9">
    <source>
        <dbReference type="Proteomes" id="UP000586067"/>
    </source>
</evidence>
<dbReference type="Pfam" id="PF12729">
    <property type="entry name" value="4HB_MCP_1"/>
    <property type="match status" value="1"/>
</dbReference>